<feature type="region of interest" description="Disordered" evidence="1">
    <location>
        <begin position="28"/>
        <end position="96"/>
    </location>
</feature>
<evidence type="ECO:0000313" key="3">
    <source>
        <dbReference type="Proteomes" id="UP000237105"/>
    </source>
</evidence>
<dbReference type="EMBL" id="JXTB01000357">
    <property type="protein sequence ID" value="PON44120.1"/>
    <property type="molecule type" value="Genomic_DNA"/>
</dbReference>
<dbReference type="Proteomes" id="UP000237105">
    <property type="component" value="Unassembled WGS sequence"/>
</dbReference>
<reference evidence="3" key="1">
    <citation type="submission" date="2016-06" db="EMBL/GenBank/DDBJ databases">
        <title>Parallel loss of symbiosis genes in relatives of nitrogen-fixing non-legume Parasponia.</title>
        <authorList>
            <person name="Van Velzen R."/>
            <person name="Holmer R."/>
            <person name="Bu F."/>
            <person name="Rutten L."/>
            <person name="Van Zeijl A."/>
            <person name="Liu W."/>
            <person name="Santuari L."/>
            <person name="Cao Q."/>
            <person name="Sharma T."/>
            <person name="Shen D."/>
            <person name="Roswanjaya Y."/>
            <person name="Wardhani T."/>
            <person name="Kalhor M.S."/>
            <person name="Jansen J."/>
            <person name="Van den Hoogen J."/>
            <person name="Gungor B."/>
            <person name="Hartog M."/>
            <person name="Hontelez J."/>
            <person name="Verver J."/>
            <person name="Yang W.-C."/>
            <person name="Schijlen E."/>
            <person name="Repin R."/>
            <person name="Schilthuizen M."/>
            <person name="Schranz E."/>
            <person name="Heidstra R."/>
            <person name="Miyata K."/>
            <person name="Fedorova E."/>
            <person name="Kohlen W."/>
            <person name="Bisseling T."/>
            <person name="Smit S."/>
            <person name="Geurts R."/>
        </authorList>
    </citation>
    <scope>NUCLEOTIDE SEQUENCE [LARGE SCALE GENOMIC DNA]</scope>
    <source>
        <strain evidence="3">cv. WU1-14</strain>
    </source>
</reference>
<evidence type="ECO:0000313" key="2">
    <source>
        <dbReference type="EMBL" id="PON44120.1"/>
    </source>
</evidence>
<name>A0A2P5B5Q7_PARAD</name>
<sequence>MTHEVVLDLKDEVTEVRRDNARLEELLANKARSGRREDFDKEVQQDSRGQPPIEAPTPSRSRMQGKQADRARNQSDGLCRLDPIGAQAEGLHNPDL</sequence>
<organism evidence="2 3">
    <name type="scientific">Parasponia andersonii</name>
    <name type="common">Sponia andersonii</name>
    <dbReference type="NCBI Taxonomy" id="3476"/>
    <lineage>
        <taxon>Eukaryota</taxon>
        <taxon>Viridiplantae</taxon>
        <taxon>Streptophyta</taxon>
        <taxon>Embryophyta</taxon>
        <taxon>Tracheophyta</taxon>
        <taxon>Spermatophyta</taxon>
        <taxon>Magnoliopsida</taxon>
        <taxon>eudicotyledons</taxon>
        <taxon>Gunneridae</taxon>
        <taxon>Pentapetalae</taxon>
        <taxon>rosids</taxon>
        <taxon>fabids</taxon>
        <taxon>Rosales</taxon>
        <taxon>Cannabaceae</taxon>
        <taxon>Parasponia</taxon>
    </lineage>
</organism>
<proteinExistence type="predicted"/>
<evidence type="ECO:0000256" key="1">
    <source>
        <dbReference type="SAM" id="MobiDB-lite"/>
    </source>
</evidence>
<comment type="caution">
    <text evidence="2">The sequence shown here is derived from an EMBL/GenBank/DDBJ whole genome shotgun (WGS) entry which is preliminary data.</text>
</comment>
<gene>
    <name evidence="2" type="ORF">PanWU01x14_269110</name>
</gene>
<dbReference type="AlphaFoldDB" id="A0A2P5B5Q7"/>
<keyword evidence="3" id="KW-1185">Reference proteome</keyword>
<feature type="compositionally biased region" description="Basic and acidic residues" evidence="1">
    <location>
        <begin position="34"/>
        <end position="45"/>
    </location>
</feature>
<accession>A0A2P5B5Q7</accession>
<protein>
    <submittedName>
        <fullName evidence="2">Uncharacterized protein</fullName>
    </submittedName>
</protein>